<dbReference type="PANTHER" id="PTHR34387">
    <property type="entry name" value="SLR1258 PROTEIN"/>
    <property type="match status" value="1"/>
</dbReference>
<protein>
    <submittedName>
        <fullName evidence="2">SIMPL domain-containing protein</fullName>
    </submittedName>
</protein>
<evidence type="ECO:0000256" key="1">
    <source>
        <dbReference type="SAM" id="SignalP"/>
    </source>
</evidence>
<sequence>MTRTLPLAAMLLLAAALAAACSGGDTTIVTGEAPMETGITVSGTGEASAAPDMATIDLGIETFAPTVAEARDRAARAASSLIASVKANGVADRDIQTRQVGVNPVYDYSRPGQPVITGYTVSNILTVRVRDLDRLSRVIDDAIAAAGDTVRVNGLQFGVSDREALLETARKNAVADARKRAETYAAAAGVRLGGVIAISETAVSSPMPLAVPRAAATGEGTPIEPGESTMTVSVTVRFALER</sequence>
<dbReference type="EMBL" id="CP115149">
    <property type="protein sequence ID" value="WBL35129.1"/>
    <property type="molecule type" value="Genomic_DNA"/>
</dbReference>
<evidence type="ECO:0000313" key="2">
    <source>
        <dbReference type="EMBL" id="WBL35129.1"/>
    </source>
</evidence>
<dbReference type="InterPro" id="IPR052022">
    <property type="entry name" value="26kDa_periplasmic_antigen"/>
</dbReference>
<dbReference type="InterPro" id="IPR007497">
    <property type="entry name" value="SIMPL/DUF541"/>
</dbReference>
<gene>
    <name evidence="2" type="ORF">O0235_10050</name>
</gene>
<feature type="signal peptide" evidence="1">
    <location>
        <begin position="1"/>
        <end position="20"/>
    </location>
</feature>
<dbReference type="PROSITE" id="PS51257">
    <property type="entry name" value="PROKAR_LIPOPROTEIN"/>
    <property type="match status" value="1"/>
</dbReference>
<reference evidence="2 3" key="1">
    <citation type="journal article" date="2023" name="ISME J.">
        <title>Thermophilic Dehalococcoidia with unusual traits shed light on an unexpected past.</title>
        <authorList>
            <person name="Palmer M."/>
            <person name="Covington J.K."/>
            <person name="Zhou E.M."/>
            <person name="Thomas S.C."/>
            <person name="Habib N."/>
            <person name="Seymour C.O."/>
            <person name="Lai D."/>
            <person name="Johnston J."/>
            <person name="Hashimi A."/>
            <person name="Jiao J.Y."/>
            <person name="Muok A.R."/>
            <person name="Liu L."/>
            <person name="Xian W.D."/>
            <person name="Zhi X.Y."/>
            <person name="Li M.M."/>
            <person name="Silva L.P."/>
            <person name="Bowen B.P."/>
            <person name="Louie K."/>
            <person name="Briegel A."/>
            <person name="Pett-Ridge J."/>
            <person name="Weber P.K."/>
            <person name="Tocheva E.I."/>
            <person name="Woyke T."/>
            <person name="Northen T.R."/>
            <person name="Mayali X."/>
            <person name="Li W.J."/>
            <person name="Hedlund B.P."/>
        </authorList>
    </citation>
    <scope>NUCLEOTIDE SEQUENCE [LARGE SCALE GENOMIC DNA]</scope>
    <source>
        <strain evidence="2 3">YIM 72310</strain>
    </source>
</reference>
<name>A0ABY7M3I6_9CHLR</name>
<dbReference type="PANTHER" id="PTHR34387:SF1">
    <property type="entry name" value="PERIPLASMIC IMMUNOGENIC PROTEIN"/>
    <property type="match status" value="1"/>
</dbReference>
<accession>A0ABY7M3I6</accession>
<keyword evidence="3" id="KW-1185">Reference proteome</keyword>
<proteinExistence type="predicted"/>
<keyword evidence="1" id="KW-0732">Signal</keyword>
<dbReference type="Pfam" id="PF04402">
    <property type="entry name" value="SIMPL"/>
    <property type="match status" value="1"/>
</dbReference>
<evidence type="ECO:0000313" key="3">
    <source>
        <dbReference type="Proteomes" id="UP001212803"/>
    </source>
</evidence>
<dbReference type="Proteomes" id="UP001212803">
    <property type="component" value="Chromosome"/>
</dbReference>
<dbReference type="RefSeq" id="WP_270055657.1">
    <property type="nucleotide sequence ID" value="NZ_CP115149.1"/>
</dbReference>
<dbReference type="Gene3D" id="3.30.70.2970">
    <property type="entry name" value="Protein of unknown function (DUF541), domain 2"/>
    <property type="match status" value="1"/>
</dbReference>
<organism evidence="2 3">
    <name type="scientific">Tepidiforma flava</name>
    <dbReference type="NCBI Taxonomy" id="3004094"/>
    <lineage>
        <taxon>Bacteria</taxon>
        <taxon>Bacillati</taxon>
        <taxon>Chloroflexota</taxon>
        <taxon>Tepidiformia</taxon>
        <taxon>Tepidiformales</taxon>
        <taxon>Tepidiformaceae</taxon>
        <taxon>Tepidiforma</taxon>
    </lineage>
</organism>
<dbReference type="Gene3D" id="3.30.110.170">
    <property type="entry name" value="Protein of unknown function (DUF541), domain 1"/>
    <property type="match status" value="1"/>
</dbReference>
<feature type="chain" id="PRO_5047037613" evidence="1">
    <location>
        <begin position="21"/>
        <end position="242"/>
    </location>
</feature>